<dbReference type="Gene3D" id="1.50.10.10">
    <property type="match status" value="1"/>
</dbReference>
<evidence type="ECO:0000256" key="1">
    <source>
        <dbReference type="ARBA" id="ARBA00007658"/>
    </source>
</evidence>
<sequence length="91" mass="10085">MMKFAWDNYKRYAWGKNELRPLTKNGHIGNMFASSCHHILLDFHSAGKSSQPAGCLSLPQPLIGARSGGVCRSSAAERISQFTLLSHREIP</sequence>
<dbReference type="InterPro" id="IPR036026">
    <property type="entry name" value="Seven-hairpin_glycosidases"/>
</dbReference>
<dbReference type="GO" id="GO:0005509">
    <property type="term" value="F:calcium ion binding"/>
    <property type="evidence" value="ECO:0007669"/>
    <property type="project" value="InterPro"/>
</dbReference>
<organism evidence="2 3">
    <name type="scientific">Dissostichus eleginoides</name>
    <name type="common">Patagonian toothfish</name>
    <name type="synonym">Dissostichus amissus</name>
    <dbReference type="NCBI Taxonomy" id="100907"/>
    <lineage>
        <taxon>Eukaryota</taxon>
        <taxon>Metazoa</taxon>
        <taxon>Chordata</taxon>
        <taxon>Craniata</taxon>
        <taxon>Vertebrata</taxon>
        <taxon>Euteleostomi</taxon>
        <taxon>Actinopterygii</taxon>
        <taxon>Neopterygii</taxon>
        <taxon>Teleostei</taxon>
        <taxon>Neoteleostei</taxon>
        <taxon>Acanthomorphata</taxon>
        <taxon>Eupercaria</taxon>
        <taxon>Perciformes</taxon>
        <taxon>Notothenioidei</taxon>
        <taxon>Nototheniidae</taxon>
        <taxon>Dissostichus</taxon>
    </lineage>
</organism>
<reference evidence="2" key="1">
    <citation type="submission" date="2023-04" db="EMBL/GenBank/DDBJ databases">
        <title>Chromosome-level genome of Chaenocephalus aceratus.</title>
        <authorList>
            <person name="Park H."/>
        </authorList>
    </citation>
    <scope>NUCLEOTIDE SEQUENCE</scope>
    <source>
        <strain evidence="2">DE</strain>
        <tissue evidence="2">Muscle</tissue>
    </source>
</reference>
<dbReference type="Pfam" id="PF01532">
    <property type="entry name" value="Glyco_hydro_47"/>
    <property type="match status" value="1"/>
</dbReference>
<dbReference type="GO" id="GO:0016020">
    <property type="term" value="C:membrane"/>
    <property type="evidence" value="ECO:0007669"/>
    <property type="project" value="InterPro"/>
</dbReference>
<keyword evidence="3" id="KW-1185">Reference proteome</keyword>
<dbReference type="Proteomes" id="UP001228049">
    <property type="component" value="Unassembled WGS sequence"/>
</dbReference>
<protein>
    <submittedName>
        <fullName evidence="2">Mannosyl-oligosaccharide 12-alpha-mannosidase IC</fullName>
    </submittedName>
</protein>
<gene>
    <name evidence="2" type="ORF">KUDE01_021180</name>
</gene>
<evidence type="ECO:0000313" key="2">
    <source>
        <dbReference type="EMBL" id="KAK1895729.1"/>
    </source>
</evidence>
<comment type="similarity">
    <text evidence="1">Belongs to the glycosyl hydrolase 47 family.</text>
</comment>
<dbReference type="AlphaFoldDB" id="A0AAD9FBJ6"/>
<dbReference type="GO" id="GO:0004571">
    <property type="term" value="F:mannosyl-oligosaccharide 1,2-alpha-mannosidase activity"/>
    <property type="evidence" value="ECO:0007669"/>
    <property type="project" value="InterPro"/>
</dbReference>
<name>A0AAD9FBJ6_DISEL</name>
<dbReference type="SUPFAM" id="SSF48225">
    <property type="entry name" value="Seven-hairpin glycosidases"/>
    <property type="match status" value="1"/>
</dbReference>
<feature type="non-terminal residue" evidence="2">
    <location>
        <position position="1"/>
    </location>
</feature>
<proteinExistence type="inferred from homology"/>
<accession>A0AAD9FBJ6</accession>
<dbReference type="EMBL" id="JASDAP010000010">
    <property type="protein sequence ID" value="KAK1895729.1"/>
    <property type="molecule type" value="Genomic_DNA"/>
</dbReference>
<dbReference type="InterPro" id="IPR012341">
    <property type="entry name" value="6hp_glycosidase-like_sf"/>
</dbReference>
<dbReference type="GO" id="GO:0005975">
    <property type="term" value="P:carbohydrate metabolic process"/>
    <property type="evidence" value="ECO:0007669"/>
    <property type="project" value="InterPro"/>
</dbReference>
<comment type="caution">
    <text evidence="2">The sequence shown here is derived from an EMBL/GenBank/DDBJ whole genome shotgun (WGS) entry which is preliminary data.</text>
</comment>
<evidence type="ECO:0000313" key="3">
    <source>
        <dbReference type="Proteomes" id="UP001228049"/>
    </source>
</evidence>
<dbReference type="InterPro" id="IPR001382">
    <property type="entry name" value="Glyco_hydro_47"/>
</dbReference>